<comment type="caution">
    <text evidence="1">The sequence shown here is derived from an EMBL/GenBank/DDBJ whole genome shotgun (WGS) entry which is preliminary data.</text>
</comment>
<dbReference type="Proteomes" id="UP000317155">
    <property type="component" value="Unassembled WGS sequence"/>
</dbReference>
<keyword evidence="2" id="KW-1185">Reference proteome</keyword>
<dbReference type="SUPFAM" id="SSF56935">
    <property type="entry name" value="Porins"/>
    <property type="match status" value="1"/>
</dbReference>
<dbReference type="RefSeq" id="WP_092052988.1">
    <property type="nucleotide sequence ID" value="NZ_FOJJ01000001.1"/>
</dbReference>
<gene>
    <name evidence="1" type="ORF">FL622_02050</name>
</gene>
<dbReference type="OrthoDB" id="197869at2"/>
<protein>
    <recommendedName>
        <fullName evidence="3">Porin</fullName>
    </recommendedName>
</protein>
<evidence type="ECO:0000313" key="2">
    <source>
        <dbReference type="Proteomes" id="UP000317155"/>
    </source>
</evidence>
<dbReference type="AlphaFoldDB" id="A0A550JL88"/>
<proteinExistence type="predicted"/>
<evidence type="ECO:0008006" key="3">
    <source>
        <dbReference type="Google" id="ProtNLM"/>
    </source>
</evidence>
<sequence>MKFSRTFFTVLSFGLILHFAQLSAWSFDLGTKMRINGFLSQGYIKSQDNNFFGESKDGSFQINEFGLTLNGEITDNLRVGLQLLSRDLGAEGNNKINIDWGMADYRWRDWLGVRLGKVKLPIGLYNQGRDSDFLRPTVFLPQSIYDENKRNLVVAATGGSIYGNLSFGASGDLEYQAYYGEVNFPEDSGQARGMRALGEKMAGKAGRRVTAFESDNRYVYGGSLIYSPPVEGLRLGVSYFTGKSEFDFKLRNRDGSIFRAEASGNMKDFIVYSAEYARESWQISAEYMEATGDRVVFDNDVPDGRSQGGYVQVSYRLIDPVVIYALYDVFYADKDDRDGSELEARGELDYLGWRKDFGLGLRWDVNDSWVLKAEWHKVDGAGLQLPLFNPPPEGVKRDWYYYVLKASYNF</sequence>
<organism evidence="1 2">
    <name type="scientific">Trichloromonas acetexigens</name>
    <dbReference type="NCBI Taxonomy" id="38815"/>
    <lineage>
        <taxon>Bacteria</taxon>
        <taxon>Pseudomonadati</taxon>
        <taxon>Thermodesulfobacteriota</taxon>
        <taxon>Desulfuromonadia</taxon>
        <taxon>Desulfuromonadales</taxon>
        <taxon>Trichloromonadaceae</taxon>
        <taxon>Trichloromonas</taxon>
    </lineage>
</organism>
<dbReference type="Gene3D" id="2.40.160.10">
    <property type="entry name" value="Porin"/>
    <property type="match status" value="1"/>
</dbReference>
<reference evidence="1 2" key="1">
    <citation type="submission" date="2019-07" db="EMBL/GenBank/DDBJ databases">
        <title>Insights of Desulfuromonas acetexigens electromicrobiology.</title>
        <authorList>
            <person name="Katuri K."/>
            <person name="Sapireddy V."/>
            <person name="Shaw D.R."/>
            <person name="Saikaly P."/>
        </authorList>
    </citation>
    <scope>NUCLEOTIDE SEQUENCE [LARGE SCALE GENOMIC DNA]</scope>
    <source>
        <strain evidence="1 2">2873</strain>
    </source>
</reference>
<dbReference type="InterPro" id="IPR023614">
    <property type="entry name" value="Porin_dom_sf"/>
</dbReference>
<evidence type="ECO:0000313" key="1">
    <source>
        <dbReference type="EMBL" id="TRO83985.1"/>
    </source>
</evidence>
<dbReference type="EMBL" id="VJVV01000001">
    <property type="protein sequence ID" value="TRO83985.1"/>
    <property type="molecule type" value="Genomic_DNA"/>
</dbReference>
<name>A0A550JL88_9BACT</name>
<accession>A0A550JL88</accession>